<dbReference type="GO" id="GO:0005886">
    <property type="term" value="C:plasma membrane"/>
    <property type="evidence" value="ECO:0007669"/>
    <property type="project" value="UniProtKB-SubCell"/>
</dbReference>
<feature type="transmembrane region" description="Helical" evidence="9">
    <location>
        <begin position="103"/>
        <end position="121"/>
    </location>
</feature>
<reference evidence="11" key="1">
    <citation type="submission" date="2016-10" db="EMBL/GenBank/DDBJ databases">
        <authorList>
            <person name="de Groot N.N."/>
        </authorList>
    </citation>
    <scope>NUCLEOTIDE SEQUENCE</scope>
</reference>
<dbReference type="CDD" id="cd06261">
    <property type="entry name" value="TM_PBP2"/>
    <property type="match status" value="1"/>
</dbReference>
<dbReference type="PROSITE" id="PS50928">
    <property type="entry name" value="ABC_TM1"/>
    <property type="match status" value="1"/>
</dbReference>
<dbReference type="InterPro" id="IPR051408">
    <property type="entry name" value="Phosphate_transprt_permease"/>
</dbReference>
<dbReference type="InterPro" id="IPR005672">
    <property type="entry name" value="Phosphate_PstA"/>
</dbReference>
<feature type="transmembrane region" description="Helical" evidence="9">
    <location>
        <begin position="12"/>
        <end position="36"/>
    </location>
</feature>
<evidence type="ECO:0000256" key="4">
    <source>
        <dbReference type="ARBA" id="ARBA00022475"/>
    </source>
</evidence>
<dbReference type="AlphaFoldDB" id="A0A1W1BD63"/>
<dbReference type="SUPFAM" id="SSF161098">
    <property type="entry name" value="MetI-like"/>
    <property type="match status" value="1"/>
</dbReference>
<feature type="transmembrane region" description="Helical" evidence="9">
    <location>
        <begin position="127"/>
        <end position="149"/>
    </location>
</feature>
<dbReference type="Gene3D" id="1.10.3720.10">
    <property type="entry name" value="MetI-like"/>
    <property type="match status" value="1"/>
</dbReference>
<dbReference type="InterPro" id="IPR000515">
    <property type="entry name" value="MetI-like"/>
</dbReference>
<keyword evidence="5" id="KW-0592">Phosphate transport</keyword>
<comment type="similarity">
    <text evidence="2">Belongs to the binding-protein-dependent transport system permease family. CysTW subfamily.</text>
</comment>
<accession>A0A1W1BD63</accession>
<keyword evidence="8 9" id="KW-0472">Membrane</keyword>
<dbReference type="EMBL" id="FPHF01000011">
    <property type="protein sequence ID" value="SFV51423.1"/>
    <property type="molecule type" value="Genomic_DNA"/>
</dbReference>
<feature type="domain" description="ABC transmembrane type-1" evidence="10">
    <location>
        <begin position="57"/>
        <end position="259"/>
    </location>
</feature>
<proteinExistence type="inferred from homology"/>
<evidence type="ECO:0000313" key="11">
    <source>
        <dbReference type="EMBL" id="SFV51423.1"/>
    </source>
</evidence>
<dbReference type="NCBIfam" id="TIGR00974">
    <property type="entry name" value="3a0107s02c"/>
    <property type="match status" value="1"/>
</dbReference>
<evidence type="ECO:0000256" key="8">
    <source>
        <dbReference type="ARBA" id="ARBA00023136"/>
    </source>
</evidence>
<feature type="transmembrane region" description="Helical" evidence="9">
    <location>
        <begin position="170"/>
        <end position="195"/>
    </location>
</feature>
<dbReference type="PANTHER" id="PTHR42922:SF1">
    <property type="entry name" value="PHOSPHATE TRANSPORT SYSTEM PERMEASE PROTEIN PSTA"/>
    <property type="match status" value="1"/>
</dbReference>
<organism evidence="11">
    <name type="scientific">hydrothermal vent metagenome</name>
    <dbReference type="NCBI Taxonomy" id="652676"/>
    <lineage>
        <taxon>unclassified sequences</taxon>
        <taxon>metagenomes</taxon>
        <taxon>ecological metagenomes</taxon>
    </lineage>
</organism>
<evidence type="ECO:0000256" key="5">
    <source>
        <dbReference type="ARBA" id="ARBA00022592"/>
    </source>
</evidence>
<evidence type="ECO:0000259" key="10">
    <source>
        <dbReference type="PROSITE" id="PS50928"/>
    </source>
</evidence>
<keyword evidence="7 9" id="KW-1133">Transmembrane helix</keyword>
<feature type="transmembrane region" description="Helical" evidence="9">
    <location>
        <begin position="56"/>
        <end position="82"/>
    </location>
</feature>
<name>A0A1W1BD63_9ZZZZ</name>
<sequence>MRLIINKIFLGLSIFSALIGLAFLAWILTTLFIKGLSSFHFGLFLNDLIDGGLRNLIIGQFILAGIASIIGIPVGMAAGIYIQEYGQGRYASIIRNLSDIMMSAPSIVIGAFVYAVIVVPTRGTSGFAGAIALSIMMIPVVINTTDNMLSLVPRELREAGIALGASKYKVIIDIVIKAAKVGIMTGILLAFARIIGETAPLLFTSETSNYFSLDLTESFPSLTVSIYDLANEPEESSRDLAWTASFILTVLVLIINLAGKFLTRNKA</sequence>
<keyword evidence="4" id="KW-1003">Cell membrane</keyword>
<evidence type="ECO:0000256" key="7">
    <source>
        <dbReference type="ARBA" id="ARBA00022989"/>
    </source>
</evidence>
<comment type="subcellular location">
    <subcellularLocation>
        <location evidence="1">Cell membrane</location>
        <topology evidence="1">Multi-pass membrane protein</topology>
    </subcellularLocation>
</comment>
<keyword evidence="6 9" id="KW-0812">Transmembrane</keyword>
<evidence type="ECO:0000256" key="3">
    <source>
        <dbReference type="ARBA" id="ARBA00022448"/>
    </source>
</evidence>
<keyword evidence="3" id="KW-0813">Transport</keyword>
<dbReference type="GO" id="GO:0005315">
    <property type="term" value="F:phosphate transmembrane transporter activity"/>
    <property type="evidence" value="ECO:0007669"/>
    <property type="project" value="InterPro"/>
</dbReference>
<evidence type="ECO:0000256" key="1">
    <source>
        <dbReference type="ARBA" id="ARBA00004651"/>
    </source>
</evidence>
<dbReference type="InterPro" id="IPR035906">
    <property type="entry name" value="MetI-like_sf"/>
</dbReference>
<protein>
    <submittedName>
        <fullName evidence="11">Phosphate transport system permease protein PstA (TC 3.A.1.7.1)</fullName>
    </submittedName>
</protein>
<gene>
    <name evidence="11" type="ORF">MNB_SM-4-541</name>
</gene>
<evidence type="ECO:0000256" key="6">
    <source>
        <dbReference type="ARBA" id="ARBA00022692"/>
    </source>
</evidence>
<dbReference type="GO" id="GO:0035435">
    <property type="term" value="P:phosphate ion transmembrane transport"/>
    <property type="evidence" value="ECO:0007669"/>
    <property type="project" value="InterPro"/>
</dbReference>
<evidence type="ECO:0000256" key="9">
    <source>
        <dbReference type="SAM" id="Phobius"/>
    </source>
</evidence>
<dbReference type="PANTHER" id="PTHR42922">
    <property type="entry name" value="PHOSPHATE TRANSPORT SYSTEM PERMEASE PROTEIN PSTA"/>
    <property type="match status" value="1"/>
</dbReference>
<evidence type="ECO:0000256" key="2">
    <source>
        <dbReference type="ARBA" id="ARBA00007069"/>
    </source>
</evidence>
<dbReference type="Pfam" id="PF00528">
    <property type="entry name" value="BPD_transp_1"/>
    <property type="match status" value="1"/>
</dbReference>
<feature type="transmembrane region" description="Helical" evidence="9">
    <location>
        <begin position="240"/>
        <end position="259"/>
    </location>
</feature>